<keyword evidence="3" id="KW-0540">Nuclease</keyword>
<dbReference type="InterPro" id="IPR040757">
    <property type="entry name" value="Regnase_1/ZC3H12_C"/>
</dbReference>
<organism evidence="14 15">
    <name type="scientific">Oncorhynchus kisutch</name>
    <name type="common">Coho salmon</name>
    <name type="synonym">Salmo kisutch</name>
    <dbReference type="NCBI Taxonomy" id="8019"/>
    <lineage>
        <taxon>Eukaryota</taxon>
        <taxon>Metazoa</taxon>
        <taxon>Chordata</taxon>
        <taxon>Craniata</taxon>
        <taxon>Vertebrata</taxon>
        <taxon>Euteleostomi</taxon>
        <taxon>Actinopterygii</taxon>
        <taxon>Neopterygii</taxon>
        <taxon>Teleostei</taxon>
        <taxon>Protacanthopterygii</taxon>
        <taxon>Salmoniformes</taxon>
        <taxon>Salmonidae</taxon>
        <taxon>Salmoninae</taxon>
        <taxon>Oncorhynchus</taxon>
    </lineage>
</organism>
<evidence type="ECO:0000256" key="5">
    <source>
        <dbReference type="ARBA" id="ARBA00022759"/>
    </source>
</evidence>
<reference evidence="14" key="2">
    <citation type="submission" date="2025-09" db="UniProtKB">
        <authorList>
            <consortium name="Ensembl"/>
        </authorList>
    </citation>
    <scope>IDENTIFICATION</scope>
</reference>
<feature type="compositionally biased region" description="Low complexity" evidence="10">
    <location>
        <begin position="496"/>
        <end position="517"/>
    </location>
</feature>
<feature type="region of interest" description="Disordered" evidence="10">
    <location>
        <begin position="35"/>
        <end position="128"/>
    </location>
</feature>
<comment type="cofactor">
    <cofactor evidence="1">
        <name>Mg(2+)</name>
        <dbReference type="ChEBI" id="CHEBI:18420"/>
    </cofactor>
</comment>
<evidence type="ECO:0000256" key="2">
    <source>
        <dbReference type="ARBA" id="ARBA00010922"/>
    </source>
</evidence>
<evidence type="ECO:0000256" key="10">
    <source>
        <dbReference type="SAM" id="MobiDB-lite"/>
    </source>
</evidence>
<dbReference type="GO" id="GO:0036464">
    <property type="term" value="C:cytoplasmic ribonucleoprotein granule"/>
    <property type="evidence" value="ECO:0007669"/>
    <property type="project" value="TreeGrafter"/>
</dbReference>
<feature type="region of interest" description="Disordered" evidence="10">
    <location>
        <begin position="176"/>
        <end position="197"/>
    </location>
</feature>
<name>A0A8C7CEC5_ONCKI</name>
<evidence type="ECO:0000259" key="11">
    <source>
        <dbReference type="Pfam" id="PF11977"/>
    </source>
</evidence>
<feature type="compositionally biased region" description="Low complexity" evidence="10">
    <location>
        <begin position="186"/>
        <end position="197"/>
    </location>
</feature>
<dbReference type="Pfam" id="PF18561">
    <property type="entry name" value="Regnase_1_C"/>
    <property type="match status" value="1"/>
</dbReference>
<feature type="compositionally biased region" description="Polar residues" evidence="10">
    <location>
        <begin position="653"/>
        <end position="663"/>
    </location>
</feature>
<dbReference type="GO" id="GO:0005634">
    <property type="term" value="C:nucleus"/>
    <property type="evidence" value="ECO:0007669"/>
    <property type="project" value="TreeGrafter"/>
</dbReference>
<keyword evidence="7" id="KW-0378">Hydrolase</keyword>
<feature type="compositionally biased region" description="Low complexity" evidence="10">
    <location>
        <begin position="671"/>
        <end position="690"/>
    </location>
</feature>
<dbReference type="Gene3D" id="3.40.50.11980">
    <property type="match status" value="1"/>
</dbReference>
<feature type="region of interest" description="Disordered" evidence="10">
    <location>
        <begin position="407"/>
        <end position="475"/>
    </location>
</feature>
<keyword evidence="8" id="KW-0862">Zinc</keyword>
<reference evidence="14" key="1">
    <citation type="submission" date="2025-08" db="UniProtKB">
        <authorList>
            <consortium name="Ensembl"/>
        </authorList>
    </citation>
    <scope>IDENTIFICATION</scope>
</reference>
<proteinExistence type="inferred from homology"/>
<feature type="compositionally biased region" description="Low complexity" evidence="10">
    <location>
        <begin position="749"/>
        <end position="770"/>
    </location>
</feature>
<keyword evidence="9" id="KW-0460">Magnesium</keyword>
<dbReference type="GO" id="GO:0003729">
    <property type="term" value="F:mRNA binding"/>
    <property type="evidence" value="ECO:0007669"/>
    <property type="project" value="TreeGrafter"/>
</dbReference>
<keyword evidence="4" id="KW-0479">Metal-binding</keyword>
<dbReference type="Pfam" id="PF18039">
    <property type="entry name" value="UBA_6"/>
    <property type="match status" value="1"/>
</dbReference>
<dbReference type="Pfam" id="PF11977">
    <property type="entry name" value="RNase_Zc3h12a"/>
    <property type="match status" value="1"/>
</dbReference>
<feature type="region of interest" description="Disordered" evidence="10">
    <location>
        <begin position="616"/>
        <end position="636"/>
    </location>
</feature>
<evidence type="ECO:0000256" key="4">
    <source>
        <dbReference type="ARBA" id="ARBA00022723"/>
    </source>
</evidence>
<sequence>MGLKDHLEDETGHILNLELDLDYLHVEGTDRQASLSATVGTHSGALERDETEVGGTHSSVSSSSISSSSSCSNSSEESAASDSEDERGVQHGSGSDAQTTHPHPCHPAGQGPAQSPHSRDPKHSTNPFTEYRSKMEFALKLGYSEDLVLLVVRKLGPDALINDILGELVKLGTKSETDQAGGSATSHSPSSSSLSSSSLDSCRLDCSSQLLLDDKENIRPVVVDGSNVAMSHGNKEVFSCHGIQLAVDWFLERGHRDITVFVPAWRKEQSRPDTLITDQEILRHLEKDKILVFTPSRRVQGRRVVCYDDRFIVKLAYESDGIIVSNDNYRDLANEKPEWKKFIDERLLMYTFVNDKFMPPDDPLGRHGPSLENFLRKRPVIPEHRKQQCPYGKKCTYGHKCKFFHPERGSQPQRAVADELRAKNSSSSSTSSSKMVGEALMVKSHSMSSSSRVDGIPDPHQAPPKRQSDPSLCAPSYNDLLEERLGRRTKAEAHRGSSSSSSSSSLLASAPGGPPSSHGFSLQDWGNTSSRAPGLSGLGHSKSYSTCESPELSYHSLMGSYSSLSLVVPRSPDRLFPADLRTGSMVSDCSSEGSMSSDSFSPDPLLDDSLKCHYPHPHHHHHHCPTQSSLEDPPSSLHHFKAQLSYLPPHIQQQSVGSHSGYSGNYPPQPLSQTSSPHSHSHAHSSPLGHNLGGSTWQDNNSLYKQSPVHPRRIYPGPGQEQRLARWDPHYKHLPQACYEPFTFQSLGTHSPHPQSLSSSHLPPLTHHSTAPQHQEPPALGRYQDVRENVFVNLCNIFPPELVRVVMVRNPHVMDAQQLAAAILTEKSQAGY</sequence>
<feature type="compositionally biased region" description="Polar residues" evidence="10">
    <location>
        <begin position="92"/>
        <end position="101"/>
    </location>
</feature>
<evidence type="ECO:0000313" key="14">
    <source>
        <dbReference type="Ensembl" id="ENSOKIP00005005371.1"/>
    </source>
</evidence>
<evidence type="ECO:0000256" key="6">
    <source>
        <dbReference type="ARBA" id="ARBA00022771"/>
    </source>
</evidence>
<dbReference type="CDD" id="cd18729">
    <property type="entry name" value="PIN_Zc3h12-like"/>
    <property type="match status" value="1"/>
</dbReference>
<evidence type="ECO:0000256" key="1">
    <source>
        <dbReference type="ARBA" id="ARBA00001946"/>
    </source>
</evidence>
<dbReference type="InterPro" id="IPR051101">
    <property type="entry name" value="ZC3H12/N4BP1_RNase_Reg"/>
</dbReference>
<feature type="domain" description="Rege-1 UBA-like" evidence="12">
    <location>
        <begin position="131"/>
        <end position="172"/>
    </location>
</feature>
<protein>
    <recommendedName>
        <fullName evidence="16">C3H1-type domain-containing protein</fullName>
    </recommendedName>
</protein>
<dbReference type="GO" id="GO:0008270">
    <property type="term" value="F:zinc ion binding"/>
    <property type="evidence" value="ECO:0007669"/>
    <property type="project" value="UniProtKB-KW"/>
</dbReference>
<keyword evidence="5" id="KW-0255">Endonuclease</keyword>
<evidence type="ECO:0000259" key="12">
    <source>
        <dbReference type="Pfam" id="PF18039"/>
    </source>
</evidence>
<dbReference type="InterPro" id="IPR040546">
    <property type="entry name" value="Rege-1_UBA-like"/>
</dbReference>
<feature type="region of interest" description="Disordered" evidence="10">
    <location>
        <begin position="488"/>
        <end position="536"/>
    </location>
</feature>
<dbReference type="PANTHER" id="PTHR12876:SF36">
    <property type="entry name" value="RIBONUCLEASE ZC3H12C-RELATED"/>
    <property type="match status" value="1"/>
</dbReference>
<feature type="domain" description="Endoribonuclease Regnase 1/ZC3H12 C-terminal" evidence="13">
    <location>
        <begin position="782"/>
        <end position="827"/>
    </location>
</feature>
<dbReference type="PANTHER" id="PTHR12876">
    <property type="entry name" value="N4BP1-RELATED"/>
    <property type="match status" value="1"/>
</dbReference>
<feature type="compositionally biased region" description="Low complexity" evidence="10">
    <location>
        <begin position="58"/>
        <end position="81"/>
    </location>
</feature>
<feature type="domain" description="RNase NYN" evidence="11">
    <location>
        <begin position="219"/>
        <end position="373"/>
    </location>
</feature>
<dbReference type="FunFam" id="3.40.50.11980:FF:000001">
    <property type="entry name" value="ZC3H12A isoform 1"/>
    <property type="match status" value="1"/>
</dbReference>
<feature type="region of interest" description="Disordered" evidence="10">
    <location>
        <begin position="749"/>
        <end position="778"/>
    </location>
</feature>
<gene>
    <name evidence="14" type="primary">LOC109904785</name>
</gene>
<evidence type="ECO:0008006" key="16">
    <source>
        <dbReference type="Google" id="ProtNLM"/>
    </source>
</evidence>
<dbReference type="AlphaFoldDB" id="A0A8C7CEC5"/>
<dbReference type="InterPro" id="IPR021869">
    <property type="entry name" value="RNase_Zc3h12_NYN"/>
</dbReference>
<evidence type="ECO:0000256" key="3">
    <source>
        <dbReference type="ARBA" id="ARBA00022722"/>
    </source>
</evidence>
<feature type="compositionally biased region" description="Polar residues" evidence="10">
    <location>
        <begin position="518"/>
        <end position="531"/>
    </location>
</feature>
<dbReference type="Ensembl" id="ENSOKIT00005005733.1">
    <property type="protein sequence ID" value="ENSOKIP00005005371.1"/>
    <property type="gene ID" value="ENSOKIG00005002511.1"/>
</dbReference>
<evidence type="ECO:0000256" key="7">
    <source>
        <dbReference type="ARBA" id="ARBA00022801"/>
    </source>
</evidence>
<keyword evidence="6" id="KW-0863">Zinc-finger</keyword>
<dbReference type="GeneTree" id="ENSGT00940000155107"/>
<accession>A0A8C7CEC5</accession>
<evidence type="ECO:0000313" key="15">
    <source>
        <dbReference type="Proteomes" id="UP000694557"/>
    </source>
</evidence>
<comment type="similarity">
    <text evidence="2">Belongs to the ZC3H12 family.</text>
</comment>
<evidence type="ECO:0000259" key="13">
    <source>
        <dbReference type="Pfam" id="PF18561"/>
    </source>
</evidence>
<dbReference type="Proteomes" id="UP000694557">
    <property type="component" value="Unassembled WGS sequence"/>
</dbReference>
<feature type="region of interest" description="Disordered" evidence="10">
    <location>
        <begin position="653"/>
        <end position="720"/>
    </location>
</feature>
<keyword evidence="15" id="KW-1185">Reference proteome</keyword>
<dbReference type="GO" id="GO:0004521">
    <property type="term" value="F:RNA endonuclease activity"/>
    <property type="evidence" value="ECO:0007669"/>
    <property type="project" value="TreeGrafter"/>
</dbReference>
<dbReference type="GO" id="GO:0016787">
    <property type="term" value="F:hydrolase activity"/>
    <property type="evidence" value="ECO:0007669"/>
    <property type="project" value="UniProtKB-KW"/>
</dbReference>
<evidence type="ECO:0000256" key="9">
    <source>
        <dbReference type="ARBA" id="ARBA00022842"/>
    </source>
</evidence>
<evidence type="ECO:0000256" key="8">
    <source>
        <dbReference type="ARBA" id="ARBA00022833"/>
    </source>
</evidence>
<feature type="compositionally biased region" description="Polar residues" evidence="10">
    <location>
        <begin position="693"/>
        <end position="705"/>
    </location>
</feature>